<protein>
    <submittedName>
        <fullName evidence="2">Uncharacterized protein</fullName>
    </submittedName>
</protein>
<name>A0AAD4GH20_BOLED</name>
<dbReference type="EMBL" id="WHUW01000009">
    <property type="protein sequence ID" value="KAF8442135.1"/>
    <property type="molecule type" value="Genomic_DNA"/>
</dbReference>
<reference evidence="2" key="2">
    <citation type="journal article" date="2020" name="Nat. Commun.">
        <title>Large-scale genome sequencing of mycorrhizal fungi provides insights into the early evolution of symbiotic traits.</title>
        <authorList>
            <person name="Miyauchi S."/>
            <person name="Kiss E."/>
            <person name="Kuo A."/>
            <person name="Drula E."/>
            <person name="Kohler A."/>
            <person name="Sanchez-Garcia M."/>
            <person name="Morin E."/>
            <person name="Andreopoulos B."/>
            <person name="Barry K.W."/>
            <person name="Bonito G."/>
            <person name="Buee M."/>
            <person name="Carver A."/>
            <person name="Chen C."/>
            <person name="Cichocki N."/>
            <person name="Clum A."/>
            <person name="Culley D."/>
            <person name="Crous P.W."/>
            <person name="Fauchery L."/>
            <person name="Girlanda M."/>
            <person name="Hayes R.D."/>
            <person name="Keri Z."/>
            <person name="LaButti K."/>
            <person name="Lipzen A."/>
            <person name="Lombard V."/>
            <person name="Magnuson J."/>
            <person name="Maillard F."/>
            <person name="Murat C."/>
            <person name="Nolan M."/>
            <person name="Ohm R.A."/>
            <person name="Pangilinan J."/>
            <person name="Pereira M.F."/>
            <person name="Perotto S."/>
            <person name="Peter M."/>
            <person name="Pfister S."/>
            <person name="Riley R."/>
            <person name="Sitrit Y."/>
            <person name="Stielow J.B."/>
            <person name="Szollosi G."/>
            <person name="Zifcakova L."/>
            <person name="Stursova M."/>
            <person name="Spatafora J.W."/>
            <person name="Tedersoo L."/>
            <person name="Vaario L.M."/>
            <person name="Yamada A."/>
            <person name="Yan M."/>
            <person name="Wang P."/>
            <person name="Xu J."/>
            <person name="Bruns T."/>
            <person name="Baldrian P."/>
            <person name="Vilgalys R."/>
            <person name="Dunand C."/>
            <person name="Henrissat B."/>
            <person name="Grigoriev I.V."/>
            <person name="Hibbett D."/>
            <person name="Nagy L.G."/>
            <person name="Martin F.M."/>
        </authorList>
    </citation>
    <scope>NUCLEOTIDE SEQUENCE</scope>
    <source>
        <strain evidence="2">BED1</strain>
    </source>
</reference>
<comment type="caution">
    <text evidence="2">The sequence shown here is derived from an EMBL/GenBank/DDBJ whole genome shotgun (WGS) entry which is preliminary data.</text>
</comment>
<reference evidence="2" key="1">
    <citation type="submission" date="2019-10" db="EMBL/GenBank/DDBJ databases">
        <authorList>
            <consortium name="DOE Joint Genome Institute"/>
            <person name="Kuo A."/>
            <person name="Miyauchi S."/>
            <person name="Kiss E."/>
            <person name="Drula E."/>
            <person name="Kohler A."/>
            <person name="Sanchez-Garcia M."/>
            <person name="Andreopoulos B."/>
            <person name="Barry K.W."/>
            <person name="Bonito G."/>
            <person name="Buee M."/>
            <person name="Carver A."/>
            <person name="Chen C."/>
            <person name="Cichocki N."/>
            <person name="Clum A."/>
            <person name="Culley D."/>
            <person name="Crous P.W."/>
            <person name="Fauchery L."/>
            <person name="Girlanda M."/>
            <person name="Hayes R."/>
            <person name="Keri Z."/>
            <person name="LaButti K."/>
            <person name="Lipzen A."/>
            <person name="Lombard V."/>
            <person name="Magnuson J."/>
            <person name="Maillard F."/>
            <person name="Morin E."/>
            <person name="Murat C."/>
            <person name="Nolan M."/>
            <person name="Ohm R."/>
            <person name="Pangilinan J."/>
            <person name="Pereira M."/>
            <person name="Perotto S."/>
            <person name="Peter M."/>
            <person name="Riley R."/>
            <person name="Sitrit Y."/>
            <person name="Stielow B."/>
            <person name="Szollosi G."/>
            <person name="Zifcakova L."/>
            <person name="Stursova M."/>
            <person name="Spatafora J.W."/>
            <person name="Tedersoo L."/>
            <person name="Vaario L.-M."/>
            <person name="Yamada A."/>
            <person name="Yan M."/>
            <person name="Wang P."/>
            <person name="Xu J."/>
            <person name="Bruns T."/>
            <person name="Baldrian P."/>
            <person name="Vilgalys R."/>
            <person name="Henrissat B."/>
            <person name="Grigoriev I.V."/>
            <person name="Hibbett D."/>
            <person name="Nagy L.G."/>
            <person name="Martin F.M."/>
        </authorList>
    </citation>
    <scope>NUCLEOTIDE SEQUENCE</scope>
    <source>
        <strain evidence="2">BED1</strain>
    </source>
</reference>
<proteinExistence type="predicted"/>
<evidence type="ECO:0000313" key="2">
    <source>
        <dbReference type="EMBL" id="KAF8442135.1"/>
    </source>
</evidence>
<dbReference type="AlphaFoldDB" id="A0AAD4GH20"/>
<feature type="compositionally biased region" description="Basic and acidic residues" evidence="1">
    <location>
        <begin position="613"/>
        <end position="623"/>
    </location>
</feature>
<accession>A0AAD4GH20</accession>
<feature type="region of interest" description="Disordered" evidence="1">
    <location>
        <begin position="613"/>
        <end position="632"/>
    </location>
</feature>
<evidence type="ECO:0000256" key="1">
    <source>
        <dbReference type="SAM" id="MobiDB-lite"/>
    </source>
</evidence>
<gene>
    <name evidence="2" type="ORF">L210DRAFT_3644295</name>
</gene>
<keyword evidence="3" id="KW-1185">Reference proteome</keyword>
<dbReference type="Proteomes" id="UP001194468">
    <property type="component" value="Unassembled WGS sequence"/>
</dbReference>
<evidence type="ECO:0000313" key="3">
    <source>
        <dbReference type="Proteomes" id="UP001194468"/>
    </source>
</evidence>
<sequence length="632" mass="70432">MPGWTSIDTHPTQGRTFRRPLDTYELGFLWDGLFNGTADNVQHFELRLSNSSQDAHLFSEANIVRAWVSTKRRYPLVGATVRGADSASLRLSVTADSKAGGGTGFISEPHFVVQEHDLAVVRPREIIFGSVACAEEVQQRMTAIMDGPRPLSEELLVRLYVFRETASERRDILHLMILMAHCVTDGLANSTFVRCLLDTLARVGGSEPVQIPLEERLAMVIPSMDLDPLRLCSLSPSRRRWRRAVGIVIFRLRMAKRQGGHTLPCRLKRSTPYVAAKSGLVSTALTHSQTAAVVANCHLHNLTFGNAYLALAQVAMTRVLYRRYLRGDISEEEWEHRKRQPHISGGPFNLRPYLDKAWFDKGGAGEFMLSISLFYFQLPSMTLGATAEQLGHACVLSDGAPPFPDLLTFDRFLHRAGLIKKQMTAFFSHPLFFEIVYATGLARTEHTRLGALQWMKRHVESANGRDTWNDSDDEEVLAVTDTPAILAHAGSSFGSVDLITPNEYPLPSTHPLSPYSPVSHPVKAGYVTPPSSPPSGSENEEDTIPTIVVENTRTHLHARPAELYLGAASSRGELKMYVFYDGNVFEEGVVREWLDEVKEAVLWYLGQTHGSRWNEQHRGDGAGRYEATSSKL</sequence>
<organism evidence="2 3">
    <name type="scientific">Boletus edulis BED1</name>
    <dbReference type="NCBI Taxonomy" id="1328754"/>
    <lineage>
        <taxon>Eukaryota</taxon>
        <taxon>Fungi</taxon>
        <taxon>Dikarya</taxon>
        <taxon>Basidiomycota</taxon>
        <taxon>Agaricomycotina</taxon>
        <taxon>Agaricomycetes</taxon>
        <taxon>Agaricomycetidae</taxon>
        <taxon>Boletales</taxon>
        <taxon>Boletineae</taxon>
        <taxon>Boletaceae</taxon>
        <taxon>Boletoideae</taxon>
        <taxon>Boletus</taxon>
    </lineage>
</organism>